<protein>
    <recommendedName>
        <fullName evidence="3">ASPIC/UnbV domain-containing protein</fullName>
    </recommendedName>
</protein>
<dbReference type="Pfam" id="PF13517">
    <property type="entry name" value="FG-GAP_3"/>
    <property type="match status" value="1"/>
</dbReference>
<evidence type="ECO:0000256" key="1">
    <source>
        <dbReference type="ARBA" id="ARBA00022729"/>
    </source>
</evidence>
<keyword evidence="1 2" id="KW-0732">Signal</keyword>
<dbReference type="RefSeq" id="WP_067300535.1">
    <property type="nucleotide sequence ID" value="NZ_CP016279.1"/>
</dbReference>
<evidence type="ECO:0000313" key="5">
    <source>
        <dbReference type="EMBL" id="MBP2053143.1"/>
    </source>
</evidence>
<organism evidence="4 6">
    <name type="scientific">Streptomyces griseochromogenes</name>
    <dbReference type="NCBI Taxonomy" id="68214"/>
    <lineage>
        <taxon>Bacteria</taxon>
        <taxon>Bacillati</taxon>
        <taxon>Actinomycetota</taxon>
        <taxon>Actinomycetes</taxon>
        <taxon>Kitasatosporales</taxon>
        <taxon>Streptomycetaceae</taxon>
        <taxon>Streptomyces</taxon>
    </lineage>
</organism>
<feature type="chain" id="PRO_5038785091" description="ASPIC/UnbV domain-containing protein" evidence="2">
    <location>
        <begin position="29"/>
        <end position="644"/>
    </location>
</feature>
<feature type="signal peptide" evidence="2">
    <location>
        <begin position="1"/>
        <end position="28"/>
    </location>
</feature>
<dbReference type="EMBL" id="JAGGLP010000014">
    <property type="protein sequence ID" value="MBP2053143.1"/>
    <property type="molecule type" value="Genomic_DNA"/>
</dbReference>
<dbReference type="InterPro" id="IPR011519">
    <property type="entry name" value="UnbV_ASPIC"/>
</dbReference>
<evidence type="ECO:0000256" key="2">
    <source>
        <dbReference type="SAM" id="SignalP"/>
    </source>
</evidence>
<dbReference type="InterPro" id="IPR027039">
    <property type="entry name" value="Crtac1"/>
</dbReference>
<sequence length="644" mass="68740">MNSLARHLRAHAAKAAALCCCLTAFSLAQPDAVSADGRSRAAAPFHFTAHPLNAPDRPGERRVRPVAPAYAHIRSWISSVGAGAGLFAADGGTVSHDVCLVDPRTDSVTVRPAPGTGNRYRPFALEAKSLSMPSYAAPMGCMPADLNQDGRQDVVVYYWGRSPVLFLRRPGAAPSRAAFVARELVPGHPVWSTNAMTLGDYDGDGHPDLVVGNYFPDGARVLDPTARQSSLQMPSSLSAAHNGGRLRFFRFAQGRSGGKPQARFTEVPGAFGAEPPHDWTLALGTQDLDGDGRPDLYQANDFAPDRLLVNESRPGAPKFRLATGSRHFTTPKSKVVGKDSFKGMGVAFADLDRSGAPSILVGNITEPYALQESNFVYRPTASGKRLGRLLHRGEAPYDDHSEDMGLARSGWTWDLVAADFDNSGYPQVMHATGFVAGRTDRWAQLQEAAMSNDLILRHPELWPDVKPGDDLSGHDPNTFFARTPQGRYVNVAAEAGVASTAVTRGFAVGDVDGDGRLDFVAANQWGQSVFYANRSEAAPFLGLRLRLPAGRAGASTPAIGAVARLRLPDGRVTQQQVYPANGHGGVAAPDLLFGLGGQKTAGPLRVDVSWRDSGGTPHRRTATLRPGWHDLKLSADGTIAEVPA</sequence>
<evidence type="ECO:0000259" key="3">
    <source>
        <dbReference type="Pfam" id="PF07593"/>
    </source>
</evidence>
<reference evidence="4 6" key="1">
    <citation type="submission" date="2016-06" db="EMBL/GenBank/DDBJ databases">
        <title>Complete genome sequence of Streptomyces griseochromogenes ATCC 14511, the Blasticidin S producer.</title>
        <authorList>
            <person name="Wu L."/>
        </authorList>
    </citation>
    <scope>NUCLEOTIDE SEQUENCE [LARGE SCALE GENOMIC DNA]</scope>
    <source>
        <strain evidence="4 6">ATCC 14511</strain>
    </source>
</reference>
<dbReference type="AlphaFoldDB" id="A0A1B1AS94"/>
<keyword evidence="7" id="KW-1185">Reference proteome</keyword>
<dbReference type="OrthoDB" id="9816120at2"/>
<dbReference type="InterPro" id="IPR013517">
    <property type="entry name" value="FG-GAP"/>
</dbReference>
<dbReference type="KEGG" id="sgs:AVL59_07285"/>
<dbReference type="STRING" id="68214.AVL59_07285"/>
<accession>A0A1B1AS94</accession>
<evidence type="ECO:0000313" key="6">
    <source>
        <dbReference type="Proteomes" id="UP000092659"/>
    </source>
</evidence>
<dbReference type="Proteomes" id="UP000092659">
    <property type="component" value="Chromosome"/>
</dbReference>
<dbReference type="SUPFAM" id="SSF69318">
    <property type="entry name" value="Integrin alpha N-terminal domain"/>
    <property type="match status" value="1"/>
</dbReference>
<dbReference type="EMBL" id="CP016279">
    <property type="protein sequence ID" value="ANP49426.1"/>
    <property type="molecule type" value="Genomic_DNA"/>
</dbReference>
<gene>
    <name evidence="4" type="ORF">AVL59_07285</name>
    <name evidence="5" type="ORF">J2Z21_006134</name>
</gene>
<proteinExistence type="predicted"/>
<evidence type="ECO:0000313" key="4">
    <source>
        <dbReference type="EMBL" id="ANP49426.1"/>
    </source>
</evidence>
<dbReference type="PANTHER" id="PTHR16026">
    <property type="entry name" value="CARTILAGE ACIDIC PROTEIN 1"/>
    <property type="match status" value="1"/>
</dbReference>
<reference evidence="5 7" key="2">
    <citation type="submission" date="2021-03" db="EMBL/GenBank/DDBJ databases">
        <title>Genomic Encyclopedia of Type Strains, Phase IV (KMG-IV): sequencing the most valuable type-strain genomes for metagenomic binning, comparative biology and taxonomic classification.</title>
        <authorList>
            <person name="Goeker M."/>
        </authorList>
    </citation>
    <scope>NUCLEOTIDE SEQUENCE [LARGE SCALE GENOMIC DNA]</scope>
    <source>
        <strain evidence="5 7">DSM 40499</strain>
    </source>
</reference>
<dbReference type="Proteomes" id="UP001519309">
    <property type="component" value="Unassembled WGS sequence"/>
</dbReference>
<feature type="domain" description="ASPIC/UnbV" evidence="3">
    <location>
        <begin position="558"/>
        <end position="612"/>
    </location>
</feature>
<dbReference type="Pfam" id="PF07593">
    <property type="entry name" value="UnbV_ASPIC"/>
    <property type="match status" value="1"/>
</dbReference>
<dbReference type="Gene3D" id="2.130.10.130">
    <property type="entry name" value="Integrin alpha, N-terminal"/>
    <property type="match status" value="2"/>
</dbReference>
<dbReference type="PANTHER" id="PTHR16026:SF0">
    <property type="entry name" value="CARTILAGE ACIDIC PROTEIN 1"/>
    <property type="match status" value="1"/>
</dbReference>
<evidence type="ECO:0000313" key="7">
    <source>
        <dbReference type="Proteomes" id="UP001519309"/>
    </source>
</evidence>
<dbReference type="InterPro" id="IPR028994">
    <property type="entry name" value="Integrin_alpha_N"/>
</dbReference>
<name>A0A1B1AS94_9ACTN</name>